<dbReference type="AlphaFoldDB" id="A0A6D2L602"/>
<proteinExistence type="predicted"/>
<name>A0A6D2L602_9BRAS</name>
<organism evidence="1 2">
    <name type="scientific">Microthlaspi erraticum</name>
    <dbReference type="NCBI Taxonomy" id="1685480"/>
    <lineage>
        <taxon>Eukaryota</taxon>
        <taxon>Viridiplantae</taxon>
        <taxon>Streptophyta</taxon>
        <taxon>Embryophyta</taxon>
        <taxon>Tracheophyta</taxon>
        <taxon>Spermatophyta</taxon>
        <taxon>Magnoliopsida</taxon>
        <taxon>eudicotyledons</taxon>
        <taxon>Gunneridae</taxon>
        <taxon>Pentapetalae</taxon>
        <taxon>rosids</taxon>
        <taxon>malvids</taxon>
        <taxon>Brassicales</taxon>
        <taxon>Brassicaceae</taxon>
        <taxon>Coluteocarpeae</taxon>
        <taxon>Microthlaspi</taxon>
    </lineage>
</organism>
<comment type="caution">
    <text evidence="1">The sequence shown here is derived from an EMBL/GenBank/DDBJ whole genome shotgun (WGS) entry which is preliminary data.</text>
</comment>
<dbReference type="EMBL" id="CACVBM020001607">
    <property type="protein sequence ID" value="CAA7055352.1"/>
    <property type="molecule type" value="Genomic_DNA"/>
</dbReference>
<sequence>MVFTLHPCREHYTGTGTGNGDLRYVPETVPIFYAVSVFHGTLPGRFSGVPEEYQSPERFRYGRRQQNGVPVHHR</sequence>
<accession>A0A6D2L602</accession>
<evidence type="ECO:0000313" key="1">
    <source>
        <dbReference type="EMBL" id="CAA7055352.1"/>
    </source>
</evidence>
<evidence type="ECO:0000313" key="2">
    <source>
        <dbReference type="Proteomes" id="UP000467841"/>
    </source>
</evidence>
<reference evidence="1" key="1">
    <citation type="submission" date="2020-01" db="EMBL/GenBank/DDBJ databases">
        <authorList>
            <person name="Mishra B."/>
        </authorList>
    </citation>
    <scope>NUCLEOTIDE SEQUENCE [LARGE SCALE GENOMIC DNA]</scope>
</reference>
<protein>
    <submittedName>
        <fullName evidence="1">Uncharacterized protein</fullName>
    </submittedName>
</protein>
<keyword evidence="2" id="KW-1185">Reference proteome</keyword>
<dbReference type="Proteomes" id="UP000467841">
    <property type="component" value="Unassembled WGS sequence"/>
</dbReference>
<gene>
    <name evidence="1" type="ORF">MERR_LOCUS42588</name>
</gene>